<evidence type="ECO:0000256" key="4">
    <source>
        <dbReference type="ARBA" id="ARBA00022723"/>
    </source>
</evidence>
<protein>
    <recommendedName>
        <fullName evidence="2">pyridoxal kinase</fullName>
        <ecNumber evidence="2">2.7.1.35</ecNumber>
    </recommendedName>
    <alternativeName>
        <fullName evidence="10">PN/PL/PM kinase</fullName>
    </alternativeName>
    <alternativeName>
        <fullName evidence="11">Pyridoxal kinase</fullName>
    </alternativeName>
    <alternativeName>
        <fullName evidence="9">Pyridoxamine kinase</fullName>
    </alternativeName>
    <alternativeName>
        <fullName evidence="12">Vitamin B6 kinase</fullName>
    </alternativeName>
</protein>
<sequence>MKSKLILALSGNDIFSGGGLYADLATYITNGQHGFVAVTCLTALTDNGFEVIPTAAKTFAQQLGSLSAVPFSAIKIGLLPNIEIAELALDFIKQHAGLPLVLDPVLVCKESHDVEVSALRTELIKFFPYATIITPNLAEAEFLTGQSIKTVDDMKIAAQKLYELGAKNVVIKGGNRLSKEKAIDVFYDGVAYQVLENPVLEYNNIGAGCTFASSIASHLVKGEQVCEAVAQAKDFVYQAIQRSDEYGVQQYES</sequence>
<keyword evidence="6 15" id="KW-0418">Kinase</keyword>
<evidence type="ECO:0000256" key="9">
    <source>
        <dbReference type="ARBA" id="ARBA00042307"/>
    </source>
</evidence>
<evidence type="ECO:0000256" key="8">
    <source>
        <dbReference type="ARBA" id="ARBA00022842"/>
    </source>
</evidence>
<dbReference type="GO" id="GO:0046872">
    <property type="term" value="F:metal ion binding"/>
    <property type="evidence" value="ECO:0007669"/>
    <property type="project" value="UniProtKB-KW"/>
</dbReference>
<accession>A0A380L372</accession>
<keyword evidence="8" id="KW-0460">Magnesium</keyword>
<comment type="catalytic activity">
    <reaction evidence="13">
        <text>pyridoxal + ATP = pyridoxal 5'-phosphate + ADP + H(+)</text>
        <dbReference type="Rhea" id="RHEA:10224"/>
        <dbReference type="ChEBI" id="CHEBI:15378"/>
        <dbReference type="ChEBI" id="CHEBI:17310"/>
        <dbReference type="ChEBI" id="CHEBI:30616"/>
        <dbReference type="ChEBI" id="CHEBI:456216"/>
        <dbReference type="ChEBI" id="CHEBI:597326"/>
        <dbReference type="EC" id="2.7.1.35"/>
    </reaction>
</comment>
<evidence type="ECO:0000256" key="3">
    <source>
        <dbReference type="ARBA" id="ARBA00022679"/>
    </source>
</evidence>
<evidence type="ECO:0000313" key="15">
    <source>
        <dbReference type="EMBL" id="SUN76980.1"/>
    </source>
</evidence>
<keyword evidence="3 15" id="KW-0808">Transferase</keyword>
<name>A0A380L372_9STRE</name>
<evidence type="ECO:0000313" key="16">
    <source>
        <dbReference type="Proteomes" id="UP000254634"/>
    </source>
</evidence>
<keyword evidence="4" id="KW-0479">Metal-binding</keyword>
<organism evidence="15 16">
    <name type="scientific">Streptococcus massiliensis</name>
    <dbReference type="NCBI Taxonomy" id="313439"/>
    <lineage>
        <taxon>Bacteria</taxon>
        <taxon>Bacillati</taxon>
        <taxon>Bacillota</taxon>
        <taxon>Bacilli</taxon>
        <taxon>Lactobacillales</taxon>
        <taxon>Streptococcaceae</taxon>
        <taxon>Streptococcus</taxon>
    </lineage>
</organism>
<keyword evidence="5" id="KW-0547">Nucleotide-binding</keyword>
<dbReference type="InterPro" id="IPR013749">
    <property type="entry name" value="PM/HMP-P_kinase-1"/>
</dbReference>
<gene>
    <name evidence="15" type="primary">thiD2</name>
    <name evidence="15" type="ORF">NCTC13765_01486</name>
</gene>
<dbReference type="EMBL" id="UHFR01000005">
    <property type="protein sequence ID" value="SUN76980.1"/>
    <property type="molecule type" value="Genomic_DNA"/>
</dbReference>
<keyword evidence="7" id="KW-0067">ATP-binding</keyword>
<evidence type="ECO:0000256" key="12">
    <source>
        <dbReference type="ARBA" id="ARBA00042531"/>
    </source>
</evidence>
<dbReference type="Pfam" id="PF08543">
    <property type="entry name" value="Phos_pyr_kin"/>
    <property type="match status" value="1"/>
</dbReference>
<dbReference type="InterPro" id="IPR029056">
    <property type="entry name" value="Ribokinase-like"/>
</dbReference>
<dbReference type="RefSeq" id="WP_018372054.1">
    <property type="nucleotide sequence ID" value="NZ_UHFR01000005.1"/>
</dbReference>
<keyword evidence="16" id="KW-1185">Reference proteome</keyword>
<evidence type="ECO:0000256" key="13">
    <source>
        <dbReference type="ARBA" id="ARBA00049293"/>
    </source>
</evidence>
<dbReference type="EC" id="2.7.1.35" evidence="2"/>
<dbReference type="PANTHER" id="PTHR20858:SF19">
    <property type="entry name" value="PYRIDOXINE KINASE"/>
    <property type="match status" value="1"/>
</dbReference>
<dbReference type="GO" id="GO:0005524">
    <property type="term" value="F:ATP binding"/>
    <property type="evidence" value="ECO:0007669"/>
    <property type="project" value="UniProtKB-KW"/>
</dbReference>
<proteinExistence type="inferred from homology"/>
<dbReference type="PANTHER" id="PTHR20858">
    <property type="entry name" value="PHOSPHOMETHYLPYRIMIDINE KINASE"/>
    <property type="match status" value="1"/>
</dbReference>
<evidence type="ECO:0000256" key="1">
    <source>
        <dbReference type="ARBA" id="ARBA00009879"/>
    </source>
</evidence>
<reference evidence="15" key="1">
    <citation type="submission" date="2018-06" db="EMBL/GenBank/DDBJ databases">
        <authorList>
            <consortium name="Pathogen Informatics"/>
            <person name="Doyle S."/>
        </authorList>
    </citation>
    <scope>NUCLEOTIDE SEQUENCE [LARGE SCALE GENOMIC DNA]</scope>
    <source>
        <strain evidence="15">NCTC13765</strain>
    </source>
</reference>
<dbReference type="GO" id="GO:0005829">
    <property type="term" value="C:cytosol"/>
    <property type="evidence" value="ECO:0007669"/>
    <property type="project" value="TreeGrafter"/>
</dbReference>
<dbReference type="CDD" id="cd01169">
    <property type="entry name" value="HMPP_kinase"/>
    <property type="match status" value="1"/>
</dbReference>
<dbReference type="NCBIfam" id="NF009078">
    <property type="entry name" value="PRK12413.1"/>
    <property type="match status" value="1"/>
</dbReference>
<evidence type="ECO:0000256" key="7">
    <source>
        <dbReference type="ARBA" id="ARBA00022840"/>
    </source>
</evidence>
<evidence type="ECO:0000256" key="6">
    <source>
        <dbReference type="ARBA" id="ARBA00022777"/>
    </source>
</evidence>
<dbReference type="InterPro" id="IPR004399">
    <property type="entry name" value="HMP/HMP-P_kinase_dom"/>
</dbReference>
<dbReference type="SUPFAM" id="SSF53613">
    <property type="entry name" value="Ribokinase-like"/>
    <property type="match status" value="1"/>
</dbReference>
<dbReference type="Proteomes" id="UP000254634">
    <property type="component" value="Unassembled WGS sequence"/>
</dbReference>
<dbReference type="STRING" id="1123307.GCA_000380065_01347"/>
<evidence type="ECO:0000256" key="2">
    <source>
        <dbReference type="ARBA" id="ARBA00012104"/>
    </source>
</evidence>
<evidence type="ECO:0000256" key="11">
    <source>
        <dbReference type="ARBA" id="ARBA00042396"/>
    </source>
</evidence>
<feature type="domain" description="Pyridoxamine kinase/Phosphomethylpyrimidine kinase" evidence="14">
    <location>
        <begin position="13"/>
        <end position="247"/>
    </location>
</feature>
<dbReference type="GO" id="GO:0009228">
    <property type="term" value="P:thiamine biosynthetic process"/>
    <property type="evidence" value="ECO:0007669"/>
    <property type="project" value="InterPro"/>
</dbReference>
<dbReference type="AlphaFoldDB" id="A0A380L372"/>
<evidence type="ECO:0000259" key="14">
    <source>
        <dbReference type="Pfam" id="PF08543"/>
    </source>
</evidence>
<comment type="similarity">
    <text evidence="1">Belongs to the ThiD family.</text>
</comment>
<dbReference type="GO" id="GO:0008478">
    <property type="term" value="F:pyridoxal kinase activity"/>
    <property type="evidence" value="ECO:0007669"/>
    <property type="project" value="UniProtKB-EC"/>
</dbReference>
<dbReference type="Gene3D" id="3.40.1190.20">
    <property type="match status" value="1"/>
</dbReference>
<evidence type="ECO:0000256" key="10">
    <source>
        <dbReference type="ARBA" id="ARBA00042348"/>
    </source>
</evidence>
<evidence type="ECO:0000256" key="5">
    <source>
        <dbReference type="ARBA" id="ARBA00022741"/>
    </source>
</evidence>
<dbReference type="OrthoDB" id="9810880at2"/>
<dbReference type="GO" id="GO:0008972">
    <property type="term" value="F:phosphomethylpyrimidine kinase activity"/>
    <property type="evidence" value="ECO:0007669"/>
    <property type="project" value="InterPro"/>
</dbReference>
<dbReference type="GO" id="GO:0008902">
    <property type="term" value="F:hydroxymethylpyrimidine kinase activity"/>
    <property type="evidence" value="ECO:0007669"/>
    <property type="project" value="TreeGrafter"/>
</dbReference>